<evidence type="ECO:0000313" key="2">
    <source>
        <dbReference type="Proteomes" id="UP000597617"/>
    </source>
</evidence>
<dbReference type="RefSeq" id="WP_196282444.1">
    <property type="nucleotide sequence ID" value="NZ_JADQDQ010000004.1"/>
</dbReference>
<gene>
    <name evidence="1" type="ORF">I2I05_11800</name>
</gene>
<reference evidence="1 2" key="1">
    <citation type="submission" date="2020-11" db="EMBL/GenBank/DDBJ databases">
        <authorList>
            <person name="Kim M.K."/>
        </authorList>
    </citation>
    <scope>NUCLEOTIDE SEQUENCE [LARGE SCALE GENOMIC DNA]</scope>
    <source>
        <strain evidence="1 2">BT683</strain>
    </source>
</reference>
<sequence>MNPRSLLDYLTGTQRASWSDRGFHTRNLAGHGLTAEKVYLLGYAAATPASVERLAQCVHRRSARCLRRVFDNLPWEEDELGPLPSDPMCAVYLLVHPGQPPQLLVLEAVPSSPVLLHVAATGFPYHLLWGKTLVSEPT</sequence>
<keyword evidence="2" id="KW-1185">Reference proteome</keyword>
<dbReference type="EMBL" id="JADQDQ010000004">
    <property type="protein sequence ID" value="MBF9238079.1"/>
    <property type="molecule type" value="Genomic_DNA"/>
</dbReference>
<evidence type="ECO:0000313" key="1">
    <source>
        <dbReference type="EMBL" id="MBF9238079.1"/>
    </source>
</evidence>
<proteinExistence type="predicted"/>
<organism evidence="1 2">
    <name type="scientific">Hymenobacter jeongseonensis</name>
    <dbReference type="NCBI Taxonomy" id="2791027"/>
    <lineage>
        <taxon>Bacteria</taxon>
        <taxon>Pseudomonadati</taxon>
        <taxon>Bacteroidota</taxon>
        <taxon>Cytophagia</taxon>
        <taxon>Cytophagales</taxon>
        <taxon>Hymenobacteraceae</taxon>
        <taxon>Hymenobacter</taxon>
    </lineage>
</organism>
<protein>
    <submittedName>
        <fullName evidence="1">Uncharacterized protein</fullName>
    </submittedName>
</protein>
<dbReference type="Proteomes" id="UP000597617">
    <property type="component" value="Unassembled WGS sequence"/>
</dbReference>
<name>A0ABS0II92_9BACT</name>
<accession>A0ABS0II92</accession>
<comment type="caution">
    <text evidence="1">The sequence shown here is derived from an EMBL/GenBank/DDBJ whole genome shotgun (WGS) entry which is preliminary data.</text>
</comment>